<keyword evidence="3" id="KW-0547">Nucleotide-binding</keyword>
<feature type="transmembrane region" description="Helical" evidence="2">
    <location>
        <begin position="179"/>
        <end position="202"/>
    </location>
</feature>
<feature type="transmembrane region" description="Helical" evidence="2">
    <location>
        <begin position="42"/>
        <end position="63"/>
    </location>
</feature>
<reference evidence="3 4" key="1">
    <citation type="submission" date="2023-10" db="EMBL/GenBank/DDBJ databases">
        <title>Microbacterium xanthum sp. nov., isolated from seaweed.</title>
        <authorList>
            <person name="Lee S.D."/>
        </authorList>
    </citation>
    <scope>NUCLEOTIDE SEQUENCE [LARGE SCALE GENOMIC DNA]</scope>
    <source>
        <strain evidence="3 4">KCTC 19124</strain>
    </source>
</reference>
<keyword evidence="3" id="KW-0067">ATP-binding</keyword>
<comment type="caution">
    <text evidence="3">The sequence shown here is derived from an EMBL/GenBank/DDBJ whole genome shotgun (WGS) entry which is preliminary data.</text>
</comment>
<name>A0ABU5N620_9MICO</name>
<dbReference type="CDD" id="cd16936">
    <property type="entry name" value="HATPase_RsbW-like"/>
    <property type="match status" value="1"/>
</dbReference>
<keyword evidence="4" id="KW-1185">Reference proteome</keyword>
<dbReference type="InterPro" id="IPR036890">
    <property type="entry name" value="HATPase_C_sf"/>
</dbReference>
<evidence type="ECO:0000256" key="1">
    <source>
        <dbReference type="SAM" id="MobiDB-lite"/>
    </source>
</evidence>
<gene>
    <name evidence="3" type="ORF">R2Q92_06715</name>
</gene>
<feature type="transmembrane region" description="Helical" evidence="2">
    <location>
        <begin position="75"/>
        <end position="94"/>
    </location>
</feature>
<feature type="transmembrane region" description="Helical" evidence="2">
    <location>
        <begin position="130"/>
        <end position="147"/>
    </location>
</feature>
<dbReference type="SUPFAM" id="SSF55874">
    <property type="entry name" value="ATPase domain of HSP90 chaperone/DNA topoisomerase II/histidine kinase"/>
    <property type="match status" value="1"/>
</dbReference>
<proteinExistence type="predicted"/>
<dbReference type="RefSeq" id="WP_194424134.1">
    <property type="nucleotide sequence ID" value="NZ_BAAAPT010000001.1"/>
</dbReference>
<evidence type="ECO:0000313" key="3">
    <source>
        <dbReference type="EMBL" id="MDZ8161527.1"/>
    </source>
</evidence>
<feature type="transmembrane region" description="Helical" evidence="2">
    <location>
        <begin position="101"/>
        <end position="124"/>
    </location>
</feature>
<dbReference type="Gene3D" id="3.30.565.10">
    <property type="entry name" value="Histidine kinase-like ATPase, C-terminal domain"/>
    <property type="match status" value="1"/>
</dbReference>
<evidence type="ECO:0000313" key="4">
    <source>
        <dbReference type="Proteomes" id="UP001291912"/>
    </source>
</evidence>
<keyword evidence="2" id="KW-0812">Transmembrane</keyword>
<keyword evidence="2" id="KW-0472">Membrane</keyword>
<dbReference type="Proteomes" id="UP001291912">
    <property type="component" value="Unassembled WGS sequence"/>
</dbReference>
<accession>A0ABU5N620</accession>
<evidence type="ECO:0000256" key="2">
    <source>
        <dbReference type="SAM" id="Phobius"/>
    </source>
</evidence>
<organism evidence="3 4">
    <name type="scientific">Microbacterium aquimaris</name>
    <dbReference type="NCBI Taxonomy" id="459816"/>
    <lineage>
        <taxon>Bacteria</taxon>
        <taxon>Bacillati</taxon>
        <taxon>Actinomycetota</taxon>
        <taxon>Actinomycetes</taxon>
        <taxon>Micrococcales</taxon>
        <taxon>Microbacteriaceae</taxon>
        <taxon>Microbacterium</taxon>
    </lineage>
</organism>
<protein>
    <submittedName>
        <fullName evidence="3">ATP-binding protein</fullName>
    </submittedName>
</protein>
<keyword evidence="2" id="KW-1133">Transmembrane helix</keyword>
<dbReference type="GO" id="GO:0005524">
    <property type="term" value="F:ATP binding"/>
    <property type="evidence" value="ECO:0007669"/>
    <property type="project" value="UniProtKB-KW"/>
</dbReference>
<sequence>MSSPAPRSDTPAAVDEAWGRLPRLRGAEPDLGSFTRHRIERVLQIAIALGSVFLGLQGLLTAIGTLSTGTAAQNALVVVTFGSLTAMLVACVLGRGVRVTAGVFIGVFAIVLVVFPIVNVGLYTSPTDQPWIWFLVNVATVASVLVLPLPAQIAWTVLAPLMFGAIRLIGGAFDPSFWLSLALDVSFALILGGVLITLGWLLRSIATNVDETRARAVDLYARAAAADAAEDERVAVAALMHDSVLAALIAAERADTPREQALAVSMAREALTRLANTDRDASEGSDAARTPDSIADEIEAGSREMGADLTVRRRVAEDVGDVPGRVARSVVLAATQAVLNSLQHAAAAGLEVSLEASGDPATVVVEIVDDGDGFDVGAVPDDRLGIRASIIARMAAVSGTGIVSSGADGTRVHLEWTGTGAAS</sequence>
<dbReference type="EMBL" id="JAWJYN010000001">
    <property type="protein sequence ID" value="MDZ8161527.1"/>
    <property type="molecule type" value="Genomic_DNA"/>
</dbReference>
<feature type="region of interest" description="Disordered" evidence="1">
    <location>
        <begin position="275"/>
        <end position="301"/>
    </location>
</feature>